<feature type="domain" description="DUF7226" evidence="3">
    <location>
        <begin position="284"/>
        <end position="423"/>
    </location>
</feature>
<dbReference type="InterPro" id="IPR055650">
    <property type="entry name" value="DUF7226"/>
</dbReference>
<gene>
    <name evidence="4" type="ORF">K8N75_00240</name>
</gene>
<evidence type="ECO:0000259" key="1">
    <source>
        <dbReference type="Pfam" id="PF22515"/>
    </source>
</evidence>
<evidence type="ECO:0000259" key="3">
    <source>
        <dbReference type="Pfam" id="PF23871"/>
    </source>
</evidence>
<dbReference type="Proteomes" id="UP000825933">
    <property type="component" value="Unassembled WGS sequence"/>
</dbReference>
<dbReference type="Pfam" id="PF23871">
    <property type="entry name" value="DUF7226"/>
    <property type="match status" value="1"/>
</dbReference>
<feature type="domain" description="DUF6996" evidence="1">
    <location>
        <begin position="5"/>
        <end position="73"/>
    </location>
</feature>
<accession>A0A8T5UYI8</accession>
<keyword evidence="5" id="KW-1185">Reference proteome</keyword>
<organism evidence="4 5">
    <name type="scientific">Methanobacterium spitsbergense</name>
    <dbReference type="NCBI Taxonomy" id="2874285"/>
    <lineage>
        <taxon>Archaea</taxon>
        <taxon>Methanobacteriati</taxon>
        <taxon>Methanobacteriota</taxon>
        <taxon>Methanomada group</taxon>
        <taxon>Methanobacteria</taxon>
        <taxon>Methanobacteriales</taxon>
        <taxon>Methanobacteriaceae</taxon>
        <taxon>Methanobacterium</taxon>
    </lineage>
</organism>
<dbReference type="Pfam" id="PF22518">
    <property type="entry name" value="DUF6997"/>
    <property type="match status" value="1"/>
</dbReference>
<reference evidence="5" key="1">
    <citation type="journal article" date="2022" name="Microbiol. Resour. Announc.">
        <title>Draft Genome Sequence of a Methanogenic Archaeon from West Spitsbergen Permafrost.</title>
        <authorList>
            <person name="Trubitsyn V."/>
            <person name="Rivkina E."/>
            <person name="Shcherbakova V."/>
        </authorList>
    </citation>
    <scope>NUCLEOTIDE SEQUENCE [LARGE SCALE GENOMIC DNA]</scope>
    <source>
        <strain evidence="5">VT</strain>
    </source>
</reference>
<dbReference type="InterPro" id="IPR054265">
    <property type="entry name" value="DUF6996"/>
</dbReference>
<dbReference type="EMBL" id="JAIOUQ010000001">
    <property type="protein sequence ID" value="MBZ2164485.1"/>
    <property type="molecule type" value="Genomic_DNA"/>
</dbReference>
<dbReference type="Pfam" id="PF22515">
    <property type="entry name" value="DUF6996"/>
    <property type="match status" value="1"/>
</dbReference>
<protein>
    <submittedName>
        <fullName evidence="4">Uncharacterized protein</fullName>
    </submittedName>
</protein>
<dbReference type="AlphaFoldDB" id="A0A8T5UYI8"/>
<evidence type="ECO:0000313" key="4">
    <source>
        <dbReference type="EMBL" id="MBZ2164485.1"/>
    </source>
</evidence>
<dbReference type="InterPro" id="IPR054266">
    <property type="entry name" value="DUF6997"/>
</dbReference>
<evidence type="ECO:0000313" key="5">
    <source>
        <dbReference type="Proteomes" id="UP000825933"/>
    </source>
</evidence>
<dbReference type="RefSeq" id="WP_223790166.1">
    <property type="nucleotide sequence ID" value="NZ_JAIOUQ010000001.1"/>
</dbReference>
<sequence length="425" mass="50170">MTKNDDAWVKLFEDHDILNEIEEKGMYEIESSEINLIRESRLMAKFDYKNQLPQIFKDNNLSILPISRGKYVISSFDVYHNLEEKTKEIDNCVFPSYIESIDFNNIKSETQAINCAYITGIISDFLEDKEIYPTVEGRMTSGQFDFKILDTKSSQIFDLEIDNSQIEIDGAYEGLDFLSLFEAKIEYPENFLVRQLYFPFRTLNDRVSKNIKNIFLVYSNGIYSLYEYVFENKDCYNSLKLIKQKNYSIIDGDIEIEDIEKIVDSIETIQEPKIPFPQADVFERVINLCEMLKENRLSAEQITQEYSFDRRQSGYYTSAGVYLDLIEKISDNGTIVYQLTQRGNRIFNLNLKERQLDLVKCILEHEVFLNIIKLWFRKASPPSKNEIVENMKKIDIYNIESESTYKRRSSTVKRWVEWILQLRNI</sequence>
<comment type="caution">
    <text evidence="4">The sequence shown here is derived from an EMBL/GenBank/DDBJ whole genome shotgun (WGS) entry which is preliminary data.</text>
</comment>
<evidence type="ECO:0000259" key="2">
    <source>
        <dbReference type="Pfam" id="PF22518"/>
    </source>
</evidence>
<name>A0A8T5UYI8_9EURY</name>
<feature type="domain" description="DUF6997" evidence="2">
    <location>
        <begin position="75"/>
        <end position="248"/>
    </location>
</feature>
<proteinExistence type="predicted"/>